<dbReference type="SUPFAM" id="SSF56672">
    <property type="entry name" value="DNA/RNA polymerases"/>
    <property type="match status" value="1"/>
</dbReference>
<feature type="compositionally biased region" description="Basic and acidic residues" evidence="10">
    <location>
        <begin position="101"/>
        <end position="116"/>
    </location>
</feature>
<keyword evidence="4" id="KW-0548">Nucleotidyltransferase</keyword>
<keyword evidence="7" id="KW-0378">Hydrolase</keyword>
<dbReference type="GO" id="GO:0003964">
    <property type="term" value="F:RNA-directed DNA polymerase activity"/>
    <property type="evidence" value="ECO:0007669"/>
    <property type="project" value="UniProtKB-KW"/>
</dbReference>
<feature type="region of interest" description="Disordered" evidence="10">
    <location>
        <begin position="426"/>
        <end position="453"/>
    </location>
</feature>
<keyword evidence="9" id="KW-0479">Metal-binding</keyword>
<dbReference type="EC" id="2.7.7.49" evidence="1"/>
<sequence length="2052" mass="226618">MSGVGDGEGSVEQRTVQEEVVRLEAERLRRAGEIGGSASAASSAGDEIGTGTTAKVTSAAGRRSLRQEMMGDLWANEEEDEFKDAEEEREGDGAQAELEPEEKRTVPDADEQRDPDAEGLSGSTSAPVVYWSQGFGYDDQVPIKESPLRSFYGAQAKEEPREVPSRSPSGFIPLYTGTERRLPNPPMYGWSVSAQATYHGGWGATVKTEPTVKQDVKREPINMVIRTKTPAPGAVPANKKQPAPASHGGAYRTVASRAPTRSSYDLSSMVSNVMKVLPVFYSDTATTEKARDFWEIHTAHLPDQSRLLVFRQRIKGRPAERWWNNSTIKTFDTLKVQFHNQFLSRTADELWERLQTTKRERGESVEEWGDRVSDLCDSLDYPNPQMRYQLFRRGLRNKRMLARLILVRHATACEWLLAKEMSRPIEEDDEFPEDKKTTGASSGPADVATVETSSKLEKLTETMTTFVAQQQQWQPPRSPRNRMPTVAATTSSPSSGGNAPPGNGRSRGIRMGADSRTQEGAPVCGRCGYVGHSRETCRRQMMICNQCGELGHIAVECEDGPSRGRAGGQVPAARNGGRGPTKCGFCKEDGHSFAGCPEVAALRGLAVSLREVNDSEGEDRDRDEVVSTVSTVDVCMNVSAELDGRVPTFDDVLHGENKNKIEKKKAEFIVVSTDDEGENLVVKVDDLKHEKVYEDWITSKTDADVRVVSEGSGATAAGVETSEVEKDESIGEDTEMTEADAGCVQREEELGDEPSKDVAIGDVSLEEEVPADAPPPYVSKVKDEIMEEAPTPFADAPSPYGWGDEEYDLSDCLFSTWTGGEAMLAGTVTEDGTVPPEVGTVSGYDRLFSDEELAAMENGEPGQEASILSGAVVIPEPEEYNKELEDRLYPLDEVELHKRVAKNAEAQAELSSEDLARLLGISLEVVERTRQASPDLHGSPEYWQNWFEDMLDKSEEAKRANRDFRSPVVSVVYEFTSEARVTVGSVRTENVERSPDGPGRAVAVVEAVPVLSEVRGVDLKVARAVARQAVFCLLQEARSNGDGQCVARGPPDGDEGTVEVPPLRDKVPDFDEERLLWHADRVKELMSVNVSSGERLRSWMRTYFDDNSRRIWLELWDRTGRSKTPSARRRRGKVVAFDFSSLYKPYAEVMDEVEFFPERDEDASHYVEVVRNERPARTPLPRTGLVDVVTVDLPNGFGVYDDEDAEDDMYRAVEDGRRVVCAVGNFEALSSGYIDCLPSQMLADTGATLSLVDRCVLKRLGRASEPLEPYEGLVRSSSGHKLRIRGWISLSFRLGTVEVSLSVLVADRLHVGAILGVDAFGAFGAVIDVADRTLTLKGSGEVLPLGFTMVQESYMAAMATSVRLPPLGQALVTTRVVGSIVDKSTVLVEGSLALPPTLCVARSLCTVEDGQVIVEVCNASADEYWIRKGTAIACTSVIPESAFESATVERKGMVPTDDNELGVERAASVSEAGKQEVGEKMKASKPDVPPDKAEGMKADFSESKLSPEQKELFQAELNGFRSMFVDSSKEPGRTDLLQFEIDTGNSAPIKQPPYRVSLAEGEVMEAEVQQYLELNLIRPSNSPWASPVLMIRKPDGGIRFCIYCRKLNAGTVKDCYPMPLIDDILDVLGDAQLFSTMDIASGYWNVPMHPDSVSKTAFTCKYGLYEWLVMPFGLCNAVPAFERLMKTVLVDLKWRICLVYLDDCVIFSKDFPIHLVRVRQVLTRFQQAGFKLKMKKCHWGRSQVAFLGHIVTPTGILPNPEKVKAVMNVKRPVDVHGIRSFLGLTSYFRRYIPGYASISAPLERLKVKDAPFKWDEDCEGAFRQLKRAIMKPPILVYQDGKKRFKLYVDSSRYAVGACLMQEVDGRDRVVAYASKLLTGSQKNWITKQDGISEIECWGVVWATRKFRCYLDKREFDLYADHQALTWVFSPDNRTTNAKLARWAMELSNLQFKVHHKPGISMGHVDGQSRLPMDTVAALSMRDLLNPEDTVEDVLPTSVGEPARADSELGLGGERADGHVDDECPDQPNEVASGVPTGGVPLTPVDRFGLDFD</sequence>
<keyword evidence="8" id="KW-0695">RNA-directed DNA polymerase</keyword>
<dbReference type="Pfam" id="PF17917">
    <property type="entry name" value="RT_RNaseH"/>
    <property type="match status" value="1"/>
</dbReference>
<feature type="region of interest" description="Disordered" evidence="10">
    <location>
        <begin position="467"/>
        <end position="517"/>
    </location>
</feature>
<evidence type="ECO:0000313" key="13">
    <source>
        <dbReference type="EMBL" id="KAE9325508.1"/>
    </source>
</evidence>
<keyword evidence="9" id="KW-0863">Zinc-finger</keyword>
<dbReference type="GO" id="GO:0004519">
    <property type="term" value="F:endonuclease activity"/>
    <property type="evidence" value="ECO:0007669"/>
    <property type="project" value="UniProtKB-KW"/>
</dbReference>
<dbReference type="GO" id="GO:0008270">
    <property type="term" value="F:zinc ion binding"/>
    <property type="evidence" value="ECO:0007669"/>
    <property type="project" value="UniProtKB-KW"/>
</dbReference>
<dbReference type="InterPro" id="IPR043502">
    <property type="entry name" value="DNA/RNA_pol_sf"/>
</dbReference>
<gene>
    <name evidence="13" type="ORF">PR003_g16471</name>
</gene>
<dbReference type="CDD" id="cd00303">
    <property type="entry name" value="retropepsin_like"/>
    <property type="match status" value="1"/>
</dbReference>
<keyword evidence="6" id="KW-0255">Endonuclease</keyword>
<feature type="region of interest" description="Disordered" evidence="10">
    <location>
        <begin position="711"/>
        <end position="736"/>
    </location>
</feature>
<comment type="caution">
    <text evidence="13">The sequence shown here is derived from an EMBL/GenBank/DDBJ whole genome shotgun (WGS) entry which is preliminary data.</text>
</comment>
<feature type="compositionally biased region" description="Acidic residues" evidence="10">
    <location>
        <begin position="75"/>
        <end position="90"/>
    </location>
</feature>
<dbReference type="InterPro" id="IPR021109">
    <property type="entry name" value="Peptidase_aspartic_dom_sf"/>
</dbReference>
<dbReference type="PROSITE" id="PS50878">
    <property type="entry name" value="RT_POL"/>
    <property type="match status" value="1"/>
</dbReference>
<evidence type="ECO:0000256" key="7">
    <source>
        <dbReference type="ARBA" id="ARBA00022801"/>
    </source>
</evidence>
<keyword evidence="14" id="KW-1185">Reference proteome</keyword>
<evidence type="ECO:0000256" key="3">
    <source>
        <dbReference type="ARBA" id="ARBA00022679"/>
    </source>
</evidence>
<reference evidence="13 14" key="1">
    <citation type="submission" date="2018-08" db="EMBL/GenBank/DDBJ databases">
        <title>Genomic investigation of the strawberry pathogen Phytophthora fragariae indicates pathogenicity is determined by transcriptional variation in three key races.</title>
        <authorList>
            <person name="Adams T.M."/>
            <person name="Armitage A.D."/>
            <person name="Sobczyk M.K."/>
            <person name="Bates H.J."/>
            <person name="Dunwell J.M."/>
            <person name="Nellist C.F."/>
            <person name="Harrison R.J."/>
        </authorList>
    </citation>
    <scope>NUCLEOTIDE SEQUENCE [LARGE SCALE GENOMIC DNA]</scope>
    <source>
        <strain evidence="13 14">SCRP333</strain>
    </source>
</reference>
<evidence type="ECO:0000259" key="12">
    <source>
        <dbReference type="PROSITE" id="PS50878"/>
    </source>
</evidence>
<feature type="compositionally biased region" description="Low complexity" evidence="10">
    <location>
        <begin position="36"/>
        <end position="49"/>
    </location>
</feature>
<evidence type="ECO:0000256" key="1">
    <source>
        <dbReference type="ARBA" id="ARBA00012493"/>
    </source>
</evidence>
<feature type="region of interest" description="Disordered" evidence="10">
    <location>
        <begin position="1451"/>
        <end position="1493"/>
    </location>
</feature>
<dbReference type="PROSITE" id="PS00141">
    <property type="entry name" value="ASP_PROTEASE"/>
    <property type="match status" value="1"/>
</dbReference>
<organism evidence="13 14">
    <name type="scientific">Phytophthora rubi</name>
    <dbReference type="NCBI Taxonomy" id="129364"/>
    <lineage>
        <taxon>Eukaryota</taxon>
        <taxon>Sar</taxon>
        <taxon>Stramenopiles</taxon>
        <taxon>Oomycota</taxon>
        <taxon>Peronosporomycetes</taxon>
        <taxon>Peronosporales</taxon>
        <taxon>Peronosporaceae</taxon>
        <taxon>Phytophthora</taxon>
    </lineage>
</organism>
<dbReference type="EMBL" id="QXFT01001205">
    <property type="protein sequence ID" value="KAE9325508.1"/>
    <property type="molecule type" value="Genomic_DNA"/>
</dbReference>
<evidence type="ECO:0000256" key="9">
    <source>
        <dbReference type="PROSITE-ProRule" id="PRU00047"/>
    </source>
</evidence>
<dbReference type="CDD" id="cd09274">
    <property type="entry name" value="RNase_HI_RT_Ty3"/>
    <property type="match status" value="1"/>
</dbReference>
<dbReference type="InterPro" id="IPR036875">
    <property type="entry name" value="Znf_CCHC_sf"/>
</dbReference>
<dbReference type="InterPro" id="IPR041373">
    <property type="entry name" value="RT_RNaseH"/>
</dbReference>
<keyword evidence="2" id="KW-0645">Protease</keyword>
<name>A0A6A4EN54_9STRA</name>
<dbReference type="InterPro" id="IPR001878">
    <property type="entry name" value="Znf_CCHC"/>
</dbReference>
<evidence type="ECO:0000256" key="2">
    <source>
        <dbReference type="ARBA" id="ARBA00022670"/>
    </source>
</evidence>
<dbReference type="PANTHER" id="PTHR37984:SF5">
    <property type="entry name" value="PROTEIN NYNRIN-LIKE"/>
    <property type="match status" value="1"/>
</dbReference>
<evidence type="ECO:0000256" key="6">
    <source>
        <dbReference type="ARBA" id="ARBA00022759"/>
    </source>
</evidence>
<dbReference type="PROSITE" id="PS50158">
    <property type="entry name" value="ZF_CCHC"/>
    <property type="match status" value="1"/>
</dbReference>
<keyword evidence="3" id="KW-0808">Transferase</keyword>
<feature type="region of interest" description="Disordered" evidence="10">
    <location>
        <begin position="30"/>
        <end position="125"/>
    </location>
</feature>
<keyword evidence="9" id="KW-0862">Zinc</keyword>
<dbReference type="Gene3D" id="3.10.10.10">
    <property type="entry name" value="HIV Type 1 Reverse Transcriptase, subunit A, domain 1"/>
    <property type="match status" value="1"/>
</dbReference>
<dbReference type="Gene3D" id="2.40.70.10">
    <property type="entry name" value="Acid Proteases"/>
    <property type="match status" value="1"/>
</dbReference>
<dbReference type="GO" id="GO:0004190">
    <property type="term" value="F:aspartic-type endopeptidase activity"/>
    <property type="evidence" value="ECO:0007669"/>
    <property type="project" value="InterPro"/>
</dbReference>
<feature type="region of interest" description="Disordered" evidence="10">
    <location>
        <begin position="2000"/>
        <end position="2052"/>
    </location>
</feature>
<dbReference type="SUPFAM" id="SSF50630">
    <property type="entry name" value="Acid proteases"/>
    <property type="match status" value="1"/>
</dbReference>
<dbReference type="Gene3D" id="4.10.60.10">
    <property type="entry name" value="Zinc finger, CCHC-type"/>
    <property type="match status" value="1"/>
</dbReference>
<dbReference type="GO" id="GO:0006508">
    <property type="term" value="P:proteolysis"/>
    <property type="evidence" value="ECO:0007669"/>
    <property type="project" value="UniProtKB-KW"/>
</dbReference>
<dbReference type="InterPro" id="IPR050951">
    <property type="entry name" value="Retrovirus_Pol_polyprotein"/>
</dbReference>
<feature type="domain" description="Reverse transcriptase" evidence="12">
    <location>
        <begin position="1572"/>
        <end position="1751"/>
    </location>
</feature>
<dbReference type="SUPFAM" id="SSF57756">
    <property type="entry name" value="Retrovirus zinc finger-like domains"/>
    <property type="match status" value="1"/>
</dbReference>
<dbReference type="Gene3D" id="3.30.70.270">
    <property type="match status" value="2"/>
</dbReference>
<feature type="compositionally biased region" description="Low complexity" evidence="10">
    <location>
        <begin position="487"/>
        <end position="506"/>
    </location>
</feature>
<dbReference type="FunFam" id="3.10.20.370:FF:000001">
    <property type="entry name" value="Retrovirus-related Pol polyprotein from transposon 17.6-like protein"/>
    <property type="match status" value="1"/>
</dbReference>
<feature type="region of interest" description="Disordered" evidence="10">
    <location>
        <begin position="229"/>
        <end position="250"/>
    </location>
</feature>
<evidence type="ECO:0000256" key="5">
    <source>
        <dbReference type="ARBA" id="ARBA00022722"/>
    </source>
</evidence>
<dbReference type="Gene3D" id="3.10.20.370">
    <property type="match status" value="1"/>
</dbReference>
<dbReference type="SMART" id="SM00343">
    <property type="entry name" value="ZnF_C2HC"/>
    <property type="match status" value="3"/>
</dbReference>
<protein>
    <recommendedName>
        <fullName evidence="1">RNA-directed DNA polymerase</fullName>
        <ecNumber evidence="1">2.7.7.49</ecNumber>
    </recommendedName>
</protein>
<dbReference type="Proteomes" id="UP000434957">
    <property type="component" value="Unassembled WGS sequence"/>
</dbReference>
<dbReference type="FunFam" id="3.30.70.270:FF:000045">
    <property type="entry name" value="Transposon Tf2-7 polyprotein"/>
    <property type="match status" value="1"/>
</dbReference>
<accession>A0A6A4EN54</accession>
<evidence type="ECO:0000313" key="14">
    <source>
        <dbReference type="Proteomes" id="UP000434957"/>
    </source>
</evidence>
<feature type="domain" description="CCHC-type" evidence="11">
    <location>
        <begin position="544"/>
        <end position="559"/>
    </location>
</feature>
<dbReference type="FunFam" id="3.10.10.10:FF:000007">
    <property type="entry name" value="Retrovirus-related Pol polyprotein from transposon 17.6-like Protein"/>
    <property type="match status" value="1"/>
</dbReference>
<dbReference type="Pfam" id="PF00078">
    <property type="entry name" value="RVT_1"/>
    <property type="match status" value="1"/>
</dbReference>
<keyword evidence="5" id="KW-0540">Nuclease</keyword>
<dbReference type="CDD" id="cd01647">
    <property type="entry name" value="RT_LTR"/>
    <property type="match status" value="1"/>
</dbReference>
<feature type="compositionally biased region" description="Basic and acidic residues" evidence="10">
    <location>
        <begin position="1473"/>
        <end position="1493"/>
    </location>
</feature>
<dbReference type="GO" id="GO:0003676">
    <property type="term" value="F:nucleic acid binding"/>
    <property type="evidence" value="ECO:0007669"/>
    <property type="project" value="InterPro"/>
</dbReference>
<dbReference type="PANTHER" id="PTHR37984">
    <property type="entry name" value="PROTEIN CBG26694"/>
    <property type="match status" value="1"/>
</dbReference>
<evidence type="ECO:0000256" key="4">
    <source>
        <dbReference type="ARBA" id="ARBA00022695"/>
    </source>
</evidence>
<proteinExistence type="predicted"/>
<evidence type="ECO:0000259" key="11">
    <source>
        <dbReference type="PROSITE" id="PS50158"/>
    </source>
</evidence>
<dbReference type="InterPro" id="IPR001969">
    <property type="entry name" value="Aspartic_peptidase_AS"/>
</dbReference>
<dbReference type="InterPro" id="IPR043128">
    <property type="entry name" value="Rev_trsase/Diguanyl_cyclase"/>
</dbReference>
<evidence type="ECO:0000256" key="8">
    <source>
        <dbReference type="ARBA" id="ARBA00022918"/>
    </source>
</evidence>
<dbReference type="InterPro" id="IPR000477">
    <property type="entry name" value="RT_dom"/>
</dbReference>
<evidence type="ECO:0000256" key="10">
    <source>
        <dbReference type="SAM" id="MobiDB-lite"/>
    </source>
</evidence>